<name>A0A0B2X4V6_METAS</name>
<dbReference type="Pfam" id="PF06870">
    <property type="entry name" value="RNA_pol_I_A49"/>
    <property type="match status" value="1"/>
</dbReference>
<dbReference type="HOGENOM" id="CLU_034953_1_0_1"/>
<accession>A0A0B2X4V6</accession>
<dbReference type="PANTHER" id="PTHR14440">
    <property type="entry name" value="DNA-DIRECTED RNA POLYMERASE I SUBUNIT RPA49"/>
    <property type="match status" value="1"/>
</dbReference>
<keyword evidence="4" id="KW-0804">Transcription</keyword>
<evidence type="ECO:0000313" key="7">
    <source>
        <dbReference type="EMBL" id="KHO00748.1"/>
    </source>
</evidence>
<dbReference type="STRING" id="1081103.A0A0B2X4V6"/>
<proteinExistence type="inferred from homology"/>
<dbReference type="InterPro" id="IPR009668">
    <property type="entry name" value="RNA_pol-assoc_fac_A49-like"/>
</dbReference>
<dbReference type="AlphaFoldDB" id="A0A0B2X4V6"/>
<evidence type="ECO:0000256" key="4">
    <source>
        <dbReference type="ARBA" id="ARBA00023163"/>
    </source>
</evidence>
<dbReference type="RefSeq" id="XP_040681813.1">
    <property type="nucleotide sequence ID" value="XM_040820325.1"/>
</dbReference>
<protein>
    <submittedName>
        <fullName evidence="7">RNA polymerase I associated factor, A49-like protein</fullName>
    </submittedName>
</protein>
<dbReference type="OrthoDB" id="532500at2759"/>
<organism evidence="7 8">
    <name type="scientific">Metarhizium album (strain ARSEF 1941)</name>
    <dbReference type="NCBI Taxonomy" id="1081103"/>
    <lineage>
        <taxon>Eukaryota</taxon>
        <taxon>Fungi</taxon>
        <taxon>Dikarya</taxon>
        <taxon>Ascomycota</taxon>
        <taxon>Pezizomycotina</taxon>
        <taxon>Sordariomycetes</taxon>
        <taxon>Hypocreomycetidae</taxon>
        <taxon>Hypocreales</taxon>
        <taxon>Clavicipitaceae</taxon>
        <taxon>Metarhizium</taxon>
    </lineage>
</organism>
<feature type="region of interest" description="Disordered" evidence="6">
    <location>
        <begin position="1"/>
        <end position="40"/>
    </location>
</feature>
<feature type="region of interest" description="Disordered" evidence="6">
    <location>
        <begin position="63"/>
        <end position="83"/>
    </location>
</feature>
<comment type="similarity">
    <text evidence="2">Belongs to the eukaryotic RPA49/POLR1E RNA polymerase subunit family.</text>
</comment>
<gene>
    <name evidence="7" type="ORF">MAM_01526</name>
</gene>
<keyword evidence="8" id="KW-1185">Reference proteome</keyword>
<comment type="subcellular location">
    <subcellularLocation>
        <location evidence="1">Nucleus</location>
        <location evidence="1">Nucleolus</location>
    </subcellularLocation>
</comment>
<evidence type="ECO:0000256" key="1">
    <source>
        <dbReference type="ARBA" id="ARBA00004604"/>
    </source>
</evidence>
<dbReference type="GO" id="GO:0003677">
    <property type="term" value="F:DNA binding"/>
    <property type="evidence" value="ECO:0007669"/>
    <property type="project" value="InterPro"/>
</dbReference>
<evidence type="ECO:0000256" key="2">
    <source>
        <dbReference type="ARBA" id="ARBA00009430"/>
    </source>
</evidence>
<dbReference type="GO" id="GO:0000428">
    <property type="term" value="C:DNA-directed RNA polymerase complex"/>
    <property type="evidence" value="ECO:0007669"/>
    <property type="project" value="UniProtKB-KW"/>
</dbReference>
<sequence length="444" mass="49633">MADVSSKKRKRDGESSGKPKKKVVLHAPASTASVSSVLQPKHCPPVIATTPGLEIPANVAFHPYQPRAGSRPKSTKSKHAGDKELLLHSTSHRSLDYTAREECKRGLNQQVKHYVGVYDPQTGNLEVVEAKRMVIRGMVRAKQASASTMVENQAKQNMMERKTDLGQTFGTKKAKKAIRENVLNAIAPQRKPGDSPTKIDDAGKAILSSVGEVTTNMATREELQAAVDEAKPVPKANFNALEIHDVYDPSVIVGTDILNLVPIREWQEKVRHKEGIQTISRFVAARVNAIAGNDDAITRLRVLRYFSFVLTFYLKTTPGKQRGTRQVPPRDKLRELLSPAPEAVVESIRRKFSDAGVMRKFHIDLLMAYCCVFAFIIDNFEVDTQNLRDDLRVDQKTMTQYFREIGGRVKPVSNKAEGGRTIHVARLILPLDFPKQRQMAQRRK</sequence>
<reference evidence="7 8" key="1">
    <citation type="journal article" date="2014" name="Proc. Natl. Acad. Sci. U.S.A.">
        <title>Trajectory and genomic determinants of fungal-pathogen speciation and host adaptation.</title>
        <authorList>
            <person name="Hu X."/>
            <person name="Xiao G."/>
            <person name="Zheng P."/>
            <person name="Shang Y."/>
            <person name="Su Y."/>
            <person name="Zhang X."/>
            <person name="Liu X."/>
            <person name="Zhan S."/>
            <person name="St Leger R.J."/>
            <person name="Wang C."/>
        </authorList>
    </citation>
    <scope>NUCLEOTIDE SEQUENCE [LARGE SCALE GENOMIC DNA]</scope>
    <source>
        <strain evidence="7 8">ARSEF 1941</strain>
    </source>
</reference>
<dbReference type="GO" id="GO:0005730">
    <property type="term" value="C:nucleolus"/>
    <property type="evidence" value="ECO:0007669"/>
    <property type="project" value="UniProtKB-SubCell"/>
</dbReference>
<evidence type="ECO:0000313" key="8">
    <source>
        <dbReference type="Proteomes" id="UP000030816"/>
    </source>
</evidence>
<evidence type="ECO:0000256" key="5">
    <source>
        <dbReference type="ARBA" id="ARBA00023242"/>
    </source>
</evidence>
<evidence type="ECO:0000256" key="6">
    <source>
        <dbReference type="SAM" id="MobiDB-lite"/>
    </source>
</evidence>
<dbReference type="GeneID" id="63735981"/>
<keyword evidence="5" id="KW-0539">Nucleus</keyword>
<keyword evidence="3" id="KW-0240">DNA-directed RNA polymerase</keyword>
<dbReference type="Proteomes" id="UP000030816">
    <property type="component" value="Unassembled WGS sequence"/>
</dbReference>
<dbReference type="GO" id="GO:0006351">
    <property type="term" value="P:DNA-templated transcription"/>
    <property type="evidence" value="ECO:0007669"/>
    <property type="project" value="InterPro"/>
</dbReference>
<dbReference type="EMBL" id="AZHE01000002">
    <property type="protein sequence ID" value="KHO00748.1"/>
    <property type="molecule type" value="Genomic_DNA"/>
</dbReference>
<comment type="caution">
    <text evidence="7">The sequence shown here is derived from an EMBL/GenBank/DDBJ whole genome shotgun (WGS) entry which is preliminary data.</text>
</comment>
<evidence type="ECO:0000256" key="3">
    <source>
        <dbReference type="ARBA" id="ARBA00022478"/>
    </source>
</evidence>